<proteinExistence type="predicted"/>
<evidence type="ECO:0000256" key="1">
    <source>
        <dbReference type="SAM" id="SignalP"/>
    </source>
</evidence>
<dbReference type="RefSeq" id="WP_131259154.1">
    <property type="nucleotide sequence ID" value="NZ_JBHSUS010000001.1"/>
</dbReference>
<keyword evidence="1" id="KW-0732">Signal</keyword>
<evidence type="ECO:0000313" key="3">
    <source>
        <dbReference type="EMBL" id="MFC6439052.1"/>
    </source>
</evidence>
<sequence>MFKYCLSIVLLITSLNAFSQSEFKNLLFLEQQTSPPANLNAVSWLAGHWRGEAFGGLTEEVWSPPLGGSMMGAFKLVVNNQVSFYELETIIEENNSLIFRLKHFAANLKGWEEKDQTVDFKLVNVTDNKVFFNGLTLEKISDDEINIYVAIEQNGNITEEKFNYQRVKN</sequence>
<evidence type="ECO:0000259" key="2">
    <source>
        <dbReference type="Pfam" id="PF19780"/>
    </source>
</evidence>
<evidence type="ECO:0000313" key="4">
    <source>
        <dbReference type="Proteomes" id="UP001596364"/>
    </source>
</evidence>
<feature type="domain" description="DUF6265" evidence="2">
    <location>
        <begin position="43"/>
        <end position="150"/>
    </location>
</feature>
<dbReference type="EMBL" id="JBHSUS010000001">
    <property type="protein sequence ID" value="MFC6439052.1"/>
    <property type="molecule type" value="Genomic_DNA"/>
</dbReference>
<feature type="chain" id="PRO_5047147195" evidence="1">
    <location>
        <begin position="20"/>
        <end position="169"/>
    </location>
</feature>
<organism evidence="3 4">
    <name type="scientific">Pseudobowmanella zhangzhouensis</name>
    <dbReference type="NCBI Taxonomy" id="1537679"/>
    <lineage>
        <taxon>Bacteria</taxon>
        <taxon>Pseudomonadati</taxon>
        <taxon>Pseudomonadota</taxon>
        <taxon>Gammaproteobacteria</taxon>
        <taxon>Alteromonadales</taxon>
        <taxon>Alteromonadaceae</taxon>
    </lineage>
</organism>
<dbReference type="Pfam" id="PF19780">
    <property type="entry name" value="DUF6265"/>
    <property type="match status" value="1"/>
</dbReference>
<keyword evidence="4" id="KW-1185">Reference proteome</keyword>
<gene>
    <name evidence="3" type="ORF">ACFP85_02650</name>
</gene>
<comment type="caution">
    <text evidence="3">The sequence shown here is derived from an EMBL/GenBank/DDBJ whole genome shotgun (WGS) entry which is preliminary data.</text>
</comment>
<dbReference type="InterPro" id="IPR046232">
    <property type="entry name" value="DUF6265"/>
</dbReference>
<accession>A0ABW1XIT2</accession>
<feature type="signal peptide" evidence="1">
    <location>
        <begin position="1"/>
        <end position="19"/>
    </location>
</feature>
<reference evidence="4" key="1">
    <citation type="journal article" date="2019" name="Int. J. Syst. Evol. Microbiol.">
        <title>The Global Catalogue of Microorganisms (GCM) 10K type strain sequencing project: providing services to taxonomists for standard genome sequencing and annotation.</title>
        <authorList>
            <consortium name="The Broad Institute Genomics Platform"/>
            <consortium name="The Broad Institute Genome Sequencing Center for Infectious Disease"/>
            <person name="Wu L."/>
            <person name="Ma J."/>
        </authorList>
    </citation>
    <scope>NUCLEOTIDE SEQUENCE [LARGE SCALE GENOMIC DNA]</scope>
    <source>
        <strain evidence="4">CGMCC 1.16031</strain>
    </source>
</reference>
<name>A0ABW1XIT2_9ALTE</name>
<protein>
    <submittedName>
        <fullName evidence="3">DUF6265 family protein</fullName>
    </submittedName>
</protein>
<dbReference type="Proteomes" id="UP001596364">
    <property type="component" value="Unassembled WGS sequence"/>
</dbReference>